<organism evidence="3 4">
    <name type="scientific">Elysia marginata</name>
    <dbReference type="NCBI Taxonomy" id="1093978"/>
    <lineage>
        <taxon>Eukaryota</taxon>
        <taxon>Metazoa</taxon>
        <taxon>Spiralia</taxon>
        <taxon>Lophotrochozoa</taxon>
        <taxon>Mollusca</taxon>
        <taxon>Gastropoda</taxon>
        <taxon>Heterobranchia</taxon>
        <taxon>Euthyneura</taxon>
        <taxon>Panpulmonata</taxon>
        <taxon>Sacoglossa</taxon>
        <taxon>Placobranchoidea</taxon>
        <taxon>Plakobranchidae</taxon>
        <taxon>Elysia</taxon>
    </lineage>
</organism>
<dbReference type="PANTHER" id="PTHR46599">
    <property type="entry name" value="PIGGYBAC TRANSPOSABLE ELEMENT-DERIVED PROTEIN 4"/>
    <property type="match status" value="1"/>
</dbReference>
<feature type="compositionally biased region" description="Acidic residues" evidence="1">
    <location>
        <begin position="20"/>
        <end position="31"/>
    </location>
</feature>
<reference evidence="3 4" key="1">
    <citation type="journal article" date="2021" name="Elife">
        <title>Chloroplast acquisition without the gene transfer in kleptoplastic sea slugs, Plakobranchus ocellatus.</title>
        <authorList>
            <person name="Maeda T."/>
            <person name="Takahashi S."/>
            <person name="Yoshida T."/>
            <person name="Shimamura S."/>
            <person name="Takaki Y."/>
            <person name="Nagai Y."/>
            <person name="Toyoda A."/>
            <person name="Suzuki Y."/>
            <person name="Arimoto A."/>
            <person name="Ishii H."/>
            <person name="Satoh N."/>
            <person name="Nishiyama T."/>
            <person name="Hasebe M."/>
            <person name="Maruyama T."/>
            <person name="Minagawa J."/>
            <person name="Obokata J."/>
            <person name="Shigenobu S."/>
        </authorList>
    </citation>
    <scope>NUCLEOTIDE SEQUENCE [LARGE SCALE GENOMIC DNA]</scope>
</reference>
<evidence type="ECO:0000256" key="1">
    <source>
        <dbReference type="SAM" id="MobiDB-lite"/>
    </source>
</evidence>
<protein>
    <submittedName>
        <fullName evidence="3">Transposase</fullName>
    </submittedName>
</protein>
<dbReference type="InterPro" id="IPR029526">
    <property type="entry name" value="PGBD"/>
</dbReference>
<feature type="domain" description="PiggyBac transposable element-derived protein" evidence="2">
    <location>
        <begin position="93"/>
        <end position="170"/>
    </location>
</feature>
<name>A0AAV4GZW4_9GAST</name>
<evidence type="ECO:0000313" key="4">
    <source>
        <dbReference type="Proteomes" id="UP000762676"/>
    </source>
</evidence>
<keyword evidence="4" id="KW-1185">Reference proteome</keyword>
<dbReference type="Pfam" id="PF13843">
    <property type="entry name" value="DDE_Tnp_1_7"/>
    <property type="match status" value="1"/>
</dbReference>
<dbReference type="Proteomes" id="UP000762676">
    <property type="component" value="Unassembled WGS sequence"/>
</dbReference>
<comment type="caution">
    <text evidence="3">The sequence shown here is derived from an EMBL/GenBank/DDBJ whole genome shotgun (WGS) entry which is preliminary data.</text>
</comment>
<dbReference type="EMBL" id="BMAT01008732">
    <property type="protein sequence ID" value="GFR91433.1"/>
    <property type="molecule type" value="Genomic_DNA"/>
</dbReference>
<feature type="region of interest" description="Disordered" evidence="1">
    <location>
        <begin position="1"/>
        <end position="31"/>
    </location>
</feature>
<gene>
    <name evidence="3" type="ORF">ElyMa_004327600</name>
</gene>
<dbReference type="AlphaFoldDB" id="A0AAV4GZW4"/>
<evidence type="ECO:0000313" key="3">
    <source>
        <dbReference type="EMBL" id="GFR91433.1"/>
    </source>
</evidence>
<dbReference type="PANTHER" id="PTHR46599:SF3">
    <property type="entry name" value="PIGGYBAC TRANSPOSABLE ELEMENT-DERIVED PROTEIN 4"/>
    <property type="match status" value="1"/>
</dbReference>
<proteinExistence type="predicted"/>
<sequence>MSDFVDQFGGDQTSDSEVTSSDESDFEEEIEGSWTHIIGDDQQPQRVEFTSHPGPKIHLPDTAKPVDYFRLFISSRFIELLVPETNRYADQWQTLATGTVRTNRKGLPKQLLATKLNSQEICERRKGSLLCIAYKDHGKRPVLLSTKATYSRLYKHHQFQGQTTAEAKMCGPLQQMYGWS</sequence>
<accession>A0AAV4GZW4</accession>
<evidence type="ECO:0000259" key="2">
    <source>
        <dbReference type="Pfam" id="PF13843"/>
    </source>
</evidence>